<evidence type="ECO:0000259" key="12">
    <source>
        <dbReference type="Pfam" id="PF01435"/>
    </source>
</evidence>
<evidence type="ECO:0000313" key="15">
    <source>
        <dbReference type="WBParaSite" id="EN70_4283"/>
    </source>
</evidence>
<dbReference type="STRING" id="7209.A0A1I7VMW6"/>
<protein>
    <recommendedName>
        <fullName evidence="1">Ste24 endopeptidase</fullName>
        <ecNumber evidence="1">3.4.24.84</ecNumber>
    </recommendedName>
</protein>
<feature type="active site" description="Proton donor" evidence="8">
    <location>
        <position position="744"/>
    </location>
</feature>
<sequence length="798" mass="91752">MACLQKLRQDVATLESLFPKEHERFQVLSASVDEITVQFINPQNKPIVVTANVLENYPHVAPIWFSECDDSTVTAILQSLTEAEAPCYILPQTHELISRLCSYYNVTIPTELISIGPVGDERDEGMESDDDYILMEEETTSRKDAGDEEDLSAEQKAVFARLNHVQREQHLTGAAAGSVTATDRLMKELKDIYRSDHFKNGVYSVELVMDSLYEWHVKLKKVDPDSSLAHDMKMMIRKESQDYLLFHFLFKDTFPFEPPFVRLVSPTITNGFVLGGGAICMELLTRQGWSSAYSIESLILQIAATLVKGKARINFSVKGQYTLARAQRAFSLLVQTHAKSGCTGKAKVPMFWLIVLITWSVFSWNFYLSLRQYRVHRDTAKRPDEVSEIMSEEEYRKARTYRLDKHRFSFVHSIYSQLELMAILIFCLPQILWNKSGAFNLKFGYTSEIAQTITFISLASVIEYLINMPWELYDTFVIEEQHGFNKQTLGFFLKDKTKKMVVSLFVMAPIVAAVVYIVERGGPYFFFYTWIFLSLVIFLLMTVYPEFIAPLFDKYVPLPESELKQKIEKLAKSLNFPLKKLLVVHGSKRSAHSNAYLYGFWNNKCIVLYDTLFGEEMRAKLKENGCFSTEKEKSFDKGDEEMRESKLGMQDNEVLAVLGHELGHWALWHIAVHIVFIEMNLLLLLVIFAKFYRATSLFHAFGFYDSKPTIIGFMIVFQYITAPYNELSSFLLTIMTRHLEFAADRFSEKLGYGYVLRKALIKIGKDNLVLPIDDPLYSMFNHSHPSVLERITALEKAK</sequence>
<dbReference type="PANTHER" id="PTHR10120">
    <property type="entry name" value="CAAX PRENYL PROTEASE 1"/>
    <property type="match status" value="1"/>
</dbReference>
<evidence type="ECO:0000313" key="14">
    <source>
        <dbReference type="Proteomes" id="UP000095285"/>
    </source>
</evidence>
<name>A0A1I7VMW6_LOALO</name>
<comment type="cofactor">
    <cofactor evidence="9">
        <name>Zn(2+)</name>
        <dbReference type="ChEBI" id="CHEBI:29105"/>
    </cofactor>
    <text evidence="9">Binds 1 zinc ion per subunit.</text>
</comment>
<feature type="transmembrane region" description="Helical" evidence="10">
    <location>
        <begin position="709"/>
        <end position="727"/>
    </location>
</feature>
<dbReference type="CDD" id="cd23802">
    <property type="entry name" value="UBCc_UBE2Q"/>
    <property type="match status" value="1"/>
</dbReference>
<organism evidence="14 15">
    <name type="scientific">Loa loa</name>
    <name type="common">Eye worm</name>
    <name type="synonym">Filaria loa</name>
    <dbReference type="NCBI Taxonomy" id="7209"/>
    <lineage>
        <taxon>Eukaryota</taxon>
        <taxon>Metazoa</taxon>
        <taxon>Ecdysozoa</taxon>
        <taxon>Nematoda</taxon>
        <taxon>Chromadorea</taxon>
        <taxon>Rhabditida</taxon>
        <taxon>Spirurina</taxon>
        <taxon>Spiruromorpha</taxon>
        <taxon>Filarioidea</taxon>
        <taxon>Onchocercidae</taxon>
        <taxon>Loa</taxon>
    </lineage>
</organism>
<feature type="transmembrane region" description="Helical" evidence="10">
    <location>
        <begin position="665"/>
        <end position="689"/>
    </location>
</feature>
<dbReference type="InterPro" id="IPR001915">
    <property type="entry name" value="Peptidase_M48"/>
</dbReference>
<evidence type="ECO:0000259" key="13">
    <source>
        <dbReference type="Pfam" id="PF16491"/>
    </source>
</evidence>
<keyword evidence="4" id="KW-0378">Hydrolase</keyword>
<feature type="binding site" evidence="9">
    <location>
        <position position="660"/>
    </location>
    <ligand>
        <name>Zn(2+)</name>
        <dbReference type="ChEBI" id="CHEBI:29105"/>
        <note>catalytic</note>
    </ligand>
</feature>
<keyword evidence="10" id="KW-0472">Membrane</keyword>
<feature type="binding site" evidence="9">
    <location>
        <position position="740"/>
    </location>
    <ligand>
        <name>Zn(2+)</name>
        <dbReference type="ChEBI" id="CHEBI:29105"/>
        <note>catalytic</note>
    </ligand>
</feature>
<feature type="transmembrane region" description="Helical" evidence="10">
    <location>
        <begin position="524"/>
        <end position="544"/>
    </location>
</feature>
<dbReference type="InterPro" id="IPR032456">
    <property type="entry name" value="Peptidase_M48_N"/>
</dbReference>
<proteinExistence type="predicted"/>
<evidence type="ECO:0000256" key="7">
    <source>
        <dbReference type="ARBA" id="ARBA00044456"/>
    </source>
</evidence>
<keyword evidence="3 9" id="KW-0479">Metal-binding</keyword>
<feature type="binding site" evidence="9">
    <location>
        <position position="664"/>
    </location>
    <ligand>
        <name>Zn(2+)</name>
        <dbReference type="ChEBI" id="CHEBI:29105"/>
        <note>catalytic</note>
    </ligand>
</feature>
<evidence type="ECO:0000256" key="5">
    <source>
        <dbReference type="ARBA" id="ARBA00022833"/>
    </source>
</evidence>
<evidence type="ECO:0000256" key="2">
    <source>
        <dbReference type="ARBA" id="ARBA00022670"/>
    </source>
</evidence>
<dbReference type="GO" id="GO:0046872">
    <property type="term" value="F:metal ion binding"/>
    <property type="evidence" value="ECO:0007669"/>
    <property type="project" value="UniProtKB-KW"/>
</dbReference>
<dbReference type="Gene3D" id="3.30.2010.10">
    <property type="entry name" value="Metalloproteases ('zincins'), catalytic domain"/>
    <property type="match status" value="1"/>
</dbReference>
<keyword evidence="2" id="KW-0645">Protease</keyword>
<dbReference type="SUPFAM" id="SSF54495">
    <property type="entry name" value="UBC-like"/>
    <property type="match status" value="2"/>
</dbReference>
<evidence type="ECO:0000259" key="11">
    <source>
        <dbReference type="Pfam" id="PF00179"/>
    </source>
</evidence>
<dbReference type="EC" id="3.4.24.84" evidence="1"/>
<keyword evidence="5 9" id="KW-0862">Zinc</keyword>
<dbReference type="InterPro" id="IPR027057">
    <property type="entry name" value="CAXX_Prtase_1"/>
</dbReference>
<comment type="catalytic activity">
    <reaction evidence="7">
        <text>Hydrolyzes the peptide bond -P2-(S-farnesyl or geranylgeranyl)C-P1'-P2'-P3'-COOH where P1' and P2' are amino acids with aliphatic side chains and P3' is any C-terminal residue.</text>
        <dbReference type="EC" id="3.4.24.84"/>
    </reaction>
</comment>
<keyword evidence="6" id="KW-0482">Metalloprotease</keyword>
<dbReference type="GO" id="GO:0071586">
    <property type="term" value="P:CAAX-box protein processing"/>
    <property type="evidence" value="ECO:0007669"/>
    <property type="project" value="InterPro"/>
</dbReference>
<feature type="transmembrane region" description="Helical" evidence="10">
    <location>
        <begin position="414"/>
        <end position="433"/>
    </location>
</feature>
<evidence type="ECO:0000256" key="1">
    <source>
        <dbReference type="ARBA" id="ARBA00012336"/>
    </source>
</evidence>
<dbReference type="AlphaFoldDB" id="A0A1I7VMW6"/>
<feature type="domain" description="UBC core" evidence="11">
    <location>
        <begin position="246"/>
        <end position="309"/>
    </location>
</feature>
<dbReference type="InterPro" id="IPR016135">
    <property type="entry name" value="UBQ-conjugating_enzyme/RWD"/>
</dbReference>
<feature type="transmembrane region" description="Helical" evidence="10">
    <location>
        <begin position="500"/>
        <end position="518"/>
    </location>
</feature>
<dbReference type="Pfam" id="PF16491">
    <property type="entry name" value="Peptidase_M48_N"/>
    <property type="match status" value="1"/>
</dbReference>
<keyword evidence="10" id="KW-1133">Transmembrane helix</keyword>
<feature type="transmembrane region" description="Helical" evidence="10">
    <location>
        <begin position="350"/>
        <end position="368"/>
    </location>
</feature>
<accession>A0A1I7VMW6</accession>
<feature type="domain" description="Peptidase M48" evidence="12">
    <location>
        <begin position="558"/>
        <end position="797"/>
    </location>
</feature>
<dbReference type="GO" id="GO:0004222">
    <property type="term" value="F:metalloendopeptidase activity"/>
    <property type="evidence" value="ECO:0007669"/>
    <property type="project" value="InterPro"/>
</dbReference>
<evidence type="ECO:0000256" key="10">
    <source>
        <dbReference type="SAM" id="Phobius"/>
    </source>
</evidence>
<dbReference type="Gene3D" id="3.10.110.10">
    <property type="entry name" value="Ubiquitin Conjugating Enzyme"/>
    <property type="match status" value="1"/>
</dbReference>
<dbReference type="SMART" id="SM00212">
    <property type="entry name" value="UBCc"/>
    <property type="match status" value="1"/>
</dbReference>
<keyword evidence="14" id="KW-1185">Reference proteome</keyword>
<dbReference type="CDD" id="cd07343">
    <property type="entry name" value="M48A_Zmpste24p_like"/>
    <property type="match status" value="1"/>
</dbReference>
<dbReference type="Pfam" id="PF01435">
    <property type="entry name" value="Peptidase_M48"/>
    <property type="match status" value="1"/>
</dbReference>
<reference evidence="15" key="2">
    <citation type="submission" date="2016-11" db="UniProtKB">
        <authorList>
            <consortium name="WormBaseParasite"/>
        </authorList>
    </citation>
    <scope>IDENTIFICATION</scope>
</reference>
<evidence type="ECO:0000256" key="9">
    <source>
        <dbReference type="PIRSR" id="PIRSR627057-2"/>
    </source>
</evidence>
<dbReference type="WBParaSite" id="EN70_4283">
    <property type="protein sequence ID" value="EN70_4283"/>
    <property type="gene ID" value="EN70_4283"/>
</dbReference>
<keyword evidence="10" id="KW-0812">Transmembrane</keyword>
<dbReference type="Pfam" id="PF00179">
    <property type="entry name" value="UQ_con"/>
    <property type="match status" value="1"/>
</dbReference>
<evidence type="ECO:0000256" key="6">
    <source>
        <dbReference type="ARBA" id="ARBA00023049"/>
    </source>
</evidence>
<dbReference type="Proteomes" id="UP000095285">
    <property type="component" value="Unassembled WGS sequence"/>
</dbReference>
<dbReference type="eggNOG" id="KOG0897">
    <property type="taxonomic scope" value="Eukaryota"/>
</dbReference>
<evidence type="ECO:0000256" key="3">
    <source>
        <dbReference type="ARBA" id="ARBA00022723"/>
    </source>
</evidence>
<dbReference type="InterPro" id="IPR000608">
    <property type="entry name" value="UBC"/>
</dbReference>
<reference evidence="14" key="1">
    <citation type="submission" date="2012-04" db="EMBL/GenBank/DDBJ databases">
        <title>The Genome Sequence of Loa loa.</title>
        <authorList>
            <consortium name="The Broad Institute Genome Sequencing Platform"/>
            <consortium name="Broad Institute Genome Sequencing Center for Infectious Disease"/>
            <person name="Nutman T.B."/>
            <person name="Fink D.L."/>
            <person name="Russ C."/>
            <person name="Young S."/>
            <person name="Zeng Q."/>
            <person name="Gargeya S."/>
            <person name="Alvarado L."/>
            <person name="Berlin A."/>
            <person name="Chapman S.B."/>
            <person name="Chen Z."/>
            <person name="Freedman E."/>
            <person name="Gellesch M."/>
            <person name="Goldberg J."/>
            <person name="Griggs A."/>
            <person name="Gujja S."/>
            <person name="Heilman E.R."/>
            <person name="Heiman D."/>
            <person name="Howarth C."/>
            <person name="Mehta T."/>
            <person name="Neiman D."/>
            <person name="Pearson M."/>
            <person name="Roberts A."/>
            <person name="Saif S."/>
            <person name="Shea T."/>
            <person name="Shenoy N."/>
            <person name="Sisk P."/>
            <person name="Stolte C."/>
            <person name="Sykes S."/>
            <person name="White J."/>
            <person name="Yandava C."/>
            <person name="Haas B."/>
            <person name="Henn M.R."/>
            <person name="Nusbaum C."/>
            <person name="Birren B."/>
        </authorList>
    </citation>
    <scope>NUCLEOTIDE SEQUENCE [LARGE SCALE GENOMIC DNA]</scope>
</reference>
<evidence type="ECO:0000256" key="8">
    <source>
        <dbReference type="PIRSR" id="PIRSR627057-1"/>
    </source>
</evidence>
<evidence type="ECO:0000256" key="4">
    <source>
        <dbReference type="ARBA" id="ARBA00022801"/>
    </source>
</evidence>
<feature type="domain" description="CAAX prenyl protease 1 N-terminal" evidence="13">
    <location>
        <begin position="372"/>
        <end position="554"/>
    </location>
</feature>
<feature type="active site" evidence="8">
    <location>
        <position position="661"/>
    </location>
</feature>